<protein>
    <recommendedName>
        <fullName evidence="4">C2H2-type domain-containing protein</fullName>
    </recommendedName>
</protein>
<evidence type="ECO:0000313" key="3">
    <source>
        <dbReference type="Proteomes" id="UP000326458"/>
    </source>
</evidence>
<evidence type="ECO:0000256" key="1">
    <source>
        <dbReference type="SAM" id="MobiDB-lite"/>
    </source>
</evidence>
<keyword evidence="3" id="KW-1185">Reference proteome</keyword>
<dbReference type="EMBL" id="VCEA01000003">
    <property type="protein sequence ID" value="KAB0343760.1"/>
    <property type="molecule type" value="Genomic_DNA"/>
</dbReference>
<reference evidence="2 3" key="1">
    <citation type="submission" date="2019-06" db="EMBL/GenBank/DDBJ databases">
        <title>Discovery of a novel chromosome fission-fusion reversal in muntjac.</title>
        <authorList>
            <person name="Mudd A.B."/>
            <person name="Bredeson J.V."/>
            <person name="Baum R."/>
            <person name="Hockemeyer D."/>
            <person name="Rokhsar D.S."/>
        </authorList>
    </citation>
    <scope>NUCLEOTIDE SEQUENCE [LARGE SCALE GENOMIC DNA]</scope>
    <source>
        <strain evidence="2">UTSW_UCB_Mm</strain>
        <tissue evidence="2">Fibroblast cell line</tissue>
    </source>
</reference>
<dbReference type="AlphaFoldDB" id="A0A5N3V5B2"/>
<feature type="region of interest" description="Disordered" evidence="1">
    <location>
        <begin position="1"/>
        <end position="52"/>
    </location>
</feature>
<organism evidence="2 3">
    <name type="scientific">Muntiacus muntjak</name>
    <name type="common">Barking deer</name>
    <name type="synonym">Indian muntjac</name>
    <dbReference type="NCBI Taxonomy" id="9888"/>
    <lineage>
        <taxon>Eukaryota</taxon>
        <taxon>Metazoa</taxon>
        <taxon>Chordata</taxon>
        <taxon>Craniata</taxon>
        <taxon>Vertebrata</taxon>
        <taxon>Euteleostomi</taxon>
        <taxon>Mammalia</taxon>
        <taxon>Eutheria</taxon>
        <taxon>Laurasiatheria</taxon>
        <taxon>Artiodactyla</taxon>
        <taxon>Ruminantia</taxon>
        <taxon>Pecora</taxon>
        <taxon>Cervidae</taxon>
        <taxon>Muntiacinae</taxon>
        <taxon>Muntiacus</taxon>
    </lineage>
</organism>
<evidence type="ECO:0008006" key="4">
    <source>
        <dbReference type="Google" id="ProtNLM"/>
    </source>
</evidence>
<dbReference type="Proteomes" id="UP000326458">
    <property type="component" value="Unassembled WGS sequence"/>
</dbReference>
<comment type="caution">
    <text evidence="2">The sequence shown here is derived from an EMBL/GenBank/DDBJ whole genome shotgun (WGS) entry which is preliminary data.</text>
</comment>
<evidence type="ECO:0000313" key="2">
    <source>
        <dbReference type="EMBL" id="KAB0343760.1"/>
    </source>
</evidence>
<sequence length="176" mass="18164">MPCSACSPGMLLAPRPAPPRPGLSLDSRRGGGGGNSGWLQELLPTSSGARPEPPLQVGAELKSCFFASQGCARSPFQKPETAFAMKDPLRAHTVGHEQKVPCHACGKMLSSAYISDHLKMHSQGPHPVCELCHKGTGEVCPMATAAAVAAPPTAVGSLLGVLGVPVSSQPLPSQPW</sequence>
<name>A0A5N3V5B2_MUNMU</name>
<accession>A0A5N3V5B2</accession>
<proteinExistence type="predicted"/>
<gene>
    <name evidence="2" type="ORF">FD754_020686</name>
</gene>